<reference evidence="2 3" key="1">
    <citation type="submission" date="2019-08" db="EMBL/GenBank/DDBJ databases">
        <title>Archangium and Cystobacter genomes.</title>
        <authorList>
            <person name="Chen I.-C.K."/>
            <person name="Wielgoss S."/>
        </authorList>
    </citation>
    <scope>NUCLEOTIDE SEQUENCE [LARGE SCALE GENOMIC DNA]</scope>
    <source>
        <strain evidence="2 3">Cbm 6</strain>
    </source>
</reference>
<protein>
    <recommendedName>
        <fullName evidence="1">Peptidase MA-like domain-containing protein</fullName>
    </recommendedName>
</protein>
<evidence type="ECO:0000313" key="3">
    <source>
        <dbReference type="Proteomes" id="UP001611383"/>
    </source>
</evidence>
<dbReference type="InterPro" id="IPR039568">
    <property type="entry name" value="Peptidase_MA-like_dom"/>
</dbReference>
<feature type="domain" description="Peptidase MA-like" evidence="1">
    <location>
        <begin position="74"/>
        <end position="208"/>
    </location>
</feature>
<sequence length="227" mass="26382">MQRAVDEALPKLERWGRLRERVTIKVMPDHKSLEDAVRQHGLDWLRAWSRYDDMFVQAPATWGLAGATQPQINELLLHELTHSLMYQLASDRLGWSRKQIPLWFREGMASFTAEQSYRWVTLEEIARHLERVPESDPVQKPERLYRVDSNLVYGVAHYAFSFLVGRYGEDAVRALLSEMKGGKDFPEAFESAIGLTAEAFTRDFTRYVRWRGFRSGRALPRITAPQN</sequence>
<gene>
    <name evidence="2" type="ORF">F0U60_36230</name>
</gene>
<evidence type="ECO:0000313" key="2">
    <source>
        <dbReference type="EMBL" id="WNG52778.1"/>
    </source>
</evidence>
<organism evidence="2 3">
    <name type="scientific">Archangium minus</name>
    <dbReference type="NCBI Taxonomy" id="83450"/>
    <lineage>
        <taxon>Bacteria</taxon>
        <taxon>Pseudomonadati</taxon>
        <taxon>Myxococcota</taxon>
        <taxon>Myxococcia</taxon>
        <taxon>Myxococcales</taxon>
        <taxon>Cystobacterineae</taxon>
        <taxon>Archangiaceae</taxon>
        <taxon>Archangium</taxon>
    </lineage>
</organism>
<evidence type="ECO:0000259" key="1">
    <source>
        <dbReference type="Pfam" id="PF13485"/>
    </source>
</evidence>
<name>A0ABY9XBM9_9BACT</name>
<keyword evidence="3" id="KW-1185">Reference proteome</keyword>
<proteinExistence type="predicted"/>
<dbReference type="EMBL" id="CP043494">
    <property type="protein sequence ID" value="WNG52778.1"/>
    <property type="molecule type" value="Genomic_DNA"/>
</dbReference>
<dbReference type="Proteomes" id="UP001611383">
    <property type="component" value="Chromosome"/>
</dbReference>
<dbReference type="Pfam" id="PF13485">
    <property type="entry name" value="Peptidase_MA_2"/>
    <property type="match status" value="1"/>
</dbReference>
<accession>A0ABY9XBM9</accession>